<dbReference type="PANTHER" id="PTHR43479:SF11">
    <property type="entry name" value="ACREF_ENVCD OPERON REPRESSOR-RELATED"/>
    <property type="match status" value="1"/>
</dbReference>
<evidence type="ECO:0000259" key="3">
    <source>
        <dbReference type="PROSITE" id="PS50977"/>
    </source>
</evidence>
<reference evidence="4 5" key="1">
    <citation type="journal article" date="2011" name="J. Bacteriol.">
        <title>Genome sequence of Haloplasma contractile, an unusual contractile bacterium from a deep-sea anoxic brine lake.</title>
        <authorList>
            <person name="Antunes A."/>
            <person name="Alam I."/>
            <person name="El Dorry H."/>
            <person name="Siam R."/>
            <person name="Robertson A."/>
            <person name="Bajic V.B."/>
            <person name="Stingl U."/>
        </authorList>
    </citation>
    <scope>NUCLEOTIDE SEQUENCE [LARGE SCALE GENOMIC DNA]</scope>
    <source>
        <strain evidence="4 5">SSD-17B</strain>
    </source>
</reference>
<feature type="DNA-binding region" description="H-T-H motif" evidence="2">
    <location>
        <begin position="32"/>
        <end position="51"/>
    </location>
</feature>
<evidence type="ECO:0000256" key="1">
    <source>
        <dbReference type="ARBA" id="ARBA00023125"/>
    </source>
</evidence>
<dbReference type="RefSeq" id="WP_008827266.1">
    <property type="nucleotide sequence ID" value="NZ_AFNU02000012.1"/>
</dbReference>
<dbReference type="GO" id="GO:0003677">
    <property type="term" value="F:DNA binding"/>
    <property type="evidence" value="ECO:0007669"/>
    <property type="project" value="UniProtKB-UniRule"/>
</dbReference>
<gene>
    <name evidence="4" type="ORF">HLPCO_002666</name>
</gene>
<dbReference type="PANTHER" id="PTHR43479">
    <property type="entry name" value="ACREF/ENVCD OPERON REPRESSOR-RELATED"/>
    <property type="match status" value="1"/>
</dbReference>
<dbReference type="EMBL" id="AFNU02000012">
    <property type="protein sequence ID" value="ERJ11364.1"/>
    <property type="molecule type" value="Genomic_DNA"/>
</dbReference>
<evidence type="ECO:0000313" key="5">
    <source>
        <dbReference type="Proteomes" id="UP000005707"/>
    </source>
</evidence>
<dbReference type="InterPro" id="IPR009057">
    <property type="entry name" value="Homeodomain-like_sf"/>
</dbReference>
<dbReference type="SUPFAM" id="SSF46689">
    <property type="entry name" value="Homeodomain-like"/>
    <property type="match status" value="1"/>
</dbReference>
<feature type="domain" description="HTH tetR-type" evidence="3">
    <location>
        <begin position="9"/>
        <end position="69"/>
    </location>
</feature>
<evidence type="ECO:0000256" key="2">
    <source>
        <dbReference type="PROSITE-ProRule" id="PRU00335"/>
    </source>
</evidence>
<organism evidence="4 5">
    <name type="scientific">Haloplasma contractile SSD-17B</name>
    <dbReference type="NCBI Taxonomy" id="1033810"/>
    <lineage>
        <taxon>Bacteria</taxon>
        <taxon>Bacillati</taxon>
        <taxon>Mycoplasmatota</taxon>
        <taxon>Mollicutes</taxon>
        <taxon>Haloplasmatales</taxon>
        <taxon>Haloplasmataceae</taxon>
        <taxon>Haloplasma</taxon>
    </lineage>
</organism>
<evidence type="ECO:0000313" key="4">
    <source>
        <dbReference type="EMBL" id="ERJ11364.1"/>
    </source>
</evidence>
<dbReference type="Proteomes" id="UP000005707">
    <property type="component" value="Unassembled WGS sequence"/>
</dbReference>
<dbReference type="eggNOG" id="COG1309">
    <property type="taxonomic scope" value="Bacteria"/>
</dbReference>
<dbReference type="InParanoid" id="F7Q0Y5"/>
<dbReference type="PROSITE" id="PS50977">
    <property type="entry name" value="HTH_TETR_2"/>
    <property type="match status" value="1"/>
</dbReference>
<reference evidence="4 5" key="2">
    <citation type="journal article" date="2013" name="PLoS ONE">
        <title>INDIGO - INtegrated Data Warehouse of MIcrobial GenOmes with Examples from the Red Sea Extremophiles.</title>
        <authorList>
            <person name="Alam I."/>
            <person name="Antunes A."/>
            <person name="Kamau A.A."/>
            <person name="Ba Alawi W."/>
            <person name="Kalkatawi M."/>
            <person name="Stingl U."/>
            <person name="Bajic V.B."/>
        </authorList>
    </citation>
    <scope>NUCLEOTIDE SEQUENCE [LARGE SCALE GENOMIC DNA]</scope>
    <source>
        <strain evidence="4 5">SSD-17B</strain>
    </source>
</reference>
<keyword evidence="1 2" id="KW-0238">DNA-binding</keyword>
<dbReference type="STRING" id="1033810.HLPCO_002666"/>
<dbReference type="InterPro" id="IPR050624">
    <property type="entry name" value="HTH-type_Tx_Regulator"/>
</dbReference>
<dbReference type="Pfam" id="PF00440">
    <property type="entry name" value="TetR_N"/>
    <property type="match status" value="1"/>
</dbReference>
<dbReference type="Gene3D" id="1.10.357.10">
    <property type="entry name" value="Tetracycline Repressor, domain 2"/>
    <property type="match status" value="1"/>
</dbReference>
<sequence length="195" mass="22533">MSKKSLQIQRKKKYFIDSAIHIIKHEGVSNLTAKKVAELAGYASGTLYNYFKNLNELLFYCVEEFFSECMEYVLTEHEKCKTAEEKVVRTSIAYSHYFTSNPHIFQVVFLEDMGDPPAEISGGGHYLPEIVKLSINNLHECVKEGVIREVDVEMKQRIISNTVHANILFYIKQRQVMSQVEVLEKIKSEITYILN</sequence>
<dbReference type="FunCoup" id="F7Q0Y5">
    <property type="interactions" value="101"/>
</dbReference>
<dbReference type="InterPro" id="IPR001647">
    <property type="entry name" value="HTH_TetR"/>
</dbReference>
<protein>
    <submittedName>
        <fullName evidence="4">Transcriptional regulator TetR family protein</fullName>
    </submittedName>
</protein>
<accession>F7Q0Y5</accession>
<dbReference type="AlphaFoldDB" id="F7Q0Y5"/>
<dbReference type="OrthoDB" id="5366068at2"/>
<proteinExistence type="predicted"/>
<comment type="caution">
    <text evidence="4">The sequence shown here is derived from an EMBL/GenBank/DDBJ whole genome shotgun (WGS) entry which is preliminary data.</text>
</comment>
<keyword evidence="5" id="KW-1185">Reference proteome</keyword>
<dbReference type="PRINTS" id="PR00455">
    <property type="entry name" value="HTHTETR"/>
</dbReference>
<name>F7Q0Y5_9MOLU</name>